<dbReference type="PANTHER" id="PTHR43566">
    <property type="entry name" value="CONSERVED PROTEIN"/>
    <property type="match status" value="1"/>
</dbReference>
<gene>
    <name evidence="3" type="ORF">LCGC14_2635390</name>
</gene>
<dbReference type="AlphaFoldDB" id="A0A0F8ZZ98"/>
<evidence type="ECO:0000259" key="1">
    <source>
        <dbReference type="Pfam" id="PF13173"/>
    </source>
</evidence>
<reference evidence="3" key="1">
    <citation type="journal article" date="2015" name="Nature">
        <title>Complex archaea that bridge the gap between prokaryotes and eukaryotes.</title>
        <authorList>
            <person name="Spang A."/>
            <person name="Saw J.H."/>
            <person name="Jorgensen S.L."/>
            <person name="Zaremba-Niedzwiedzka K."/>
            <person name="Martijn J."/>
            <person name="Lind A.E."/>
            <person name="van Eijk R."/>
            <person name="Schleper C."/>
            <person name="Guy L."/>
            <person name="Ettema T.J."/>
        </authorList>
    </citation>
    <scope>NUCLEOTIDE SEQUENCE</scope>
</reference>
<feature type="domain" description="DUF4143" evidence="2">
    <location>
        <begin position="186"/>
        <end position="340"/>
    </location>
</feature>
<dbReference type="Pfam" id="PF13173">
    <property type="entry name" value="AAA_14"/>
    <property type="match status" value="1"/>
</dbReference>
<dbReference type="Pfam" id="PF13635">
    <property type="entry name" value="DUF4143"/>
    <property type="match status" value="1"/>
</dbReference>
<dbReference type="EMBL" id="LAZR01045311">
    <property type="protein sequence ID" value="KKK99173.1"/>
    <property type="molecule type" value="Genomic_DNA"/>
</dbReference>
<dbReference type="InterPro" id="IPR041682">
    <property type="entry name" value="AAA_14"/>
</dbReference>
<feature type="domain" description="AAA" evidence="1">
    <location>
        <begin position="29"/>
        <end position="147"/>
    </location>
</feature>
<name>A0A0F8ZZ98_9ZZZZ</name>
<organism evidence="3">
    <name type="scientific">marine sediment metagenome</name>
    <dbReference type="NCBI Taxonomy" id="412755"/>
    <lineage>
        <taxon>unclassified sequences</taxon>
        <taxon>metagenomes</taxon>
        <taxon>ecological metagenomes</taxon>
    </lineage>
</organism>
<evidence type="ECO:0000313" key="3">
    <source>
        <dbReference type="EMBL" id="KKK99173.1"/>
    </source>
</evidence>
<evidence type="ECO:0000259" key="2">
    <source>
        <dbReference type="Pfam" id="PF13635"/>
    </source>
</evidence>
<evidence type="ECO:0008006" key="4">
    <source>
        <dbReference type="Google" id="ProtNLM"/>
    </source>
</evidence>
<protein>
    <recommendedName>
        <fullName evidence="4">AAA+ ATPase domain-containing protein</fullName>
    </recommendedName>
</protein>
<dbReference type="Gene3D" id="3.40.50.300">
    <property type="entry name" value="P-loop containing nucleotide triphosphate hydrolases"/>
    <property type="match status" value="1"/>
</dbReference>
<dbReference type="InterPro" id="IPR025420">
    <property type="entry name" value="DUF4143"/>
</dbReference>
<dbReference type="PANTHER" id="PTHR43566:SF2">
    <property type="entry name" value="DUF4143 DOMAIN-CONTAINING PROTEIN"/>
    <property type="match status" value="1"/>
</dbReference>
<accession>A0A0F8ZZ98</accession>
<sequence length="400" mass="46260">NETQNDNNDGILRSFMNYIKRFFQIPKQSFFLFGPRGTGKSTYLKKHFKNAIWIDLLKPEDLRYFKALPERLRELLIANPEKKVVIIDEVQKAPELLDVVHSYIEEKKQTQFILTGSSSRKLKKAGVNLLAGRAILKRFHPFIASELKEKFSLDLALERGLLPLVWDSEDSKKVLKTYATLYLKEEVQEEGLVRNVGDFARFLEIVSFSHASILNATNIARECLIKRTTVENYIQILKDLLLGFTIDIFTKRAKRSLSSHPKFYLFDAGVFSYFRPVGALDNLLMIKGAALEGLIAQHLNAWIDLQEEEYKLYFWRTRSGLEVDFIIYGKDCFFAIEVKNNSHISSKDVKGLKEFKKDYPECTPILLFRGKQKIIHKGIKCIPIEEFLLNLLPNSLLLKN</sequence>
<dbReference type="InterPro" id="IPR027417">
    <property type="entry name" value="P-loop_NTPase"/>
</dbReference>
<dbReference type="SUPFAM" id="SSF52540">
    <property type="entry name" value="P-loop containing nucleoside triphosphate hydrolases"/>
    <property type="match status" value="1"/>
</dbReference>
<feature type="non-terminal residue" evidence="3">
    <location>
        <position position="1"/>
    </location>
</feature>
<comment type="caution">
    <text evidence="3">The sequence shown here is derived from an EMBL/GenBank/DDBJ whole genome shotgun (WGS) entry which is preliminary data.</text>
</comment>
<proteinExistence type="predicted"/>